<feature type="compositionally biased region" description="Low complexity" evidence="5">
    <location>
        <begin position="66"/>
        <end position="95"/>
    </location>
</feature>
<comment type="subcellular location">
    <subcellularLocation>
        <location evidence="1">Cytoplasm</location>
    </subcellularLocation>
</comment>
<evidence type="ECO:0000313" key="8">
    <source>
        <dbReference type="Proteomes" id="UP001233271"/>
    </source>
</evidence>
<dbReference type="PROSITE" id="PS50219">
    <property type="entry name" value="CNH"/>
    <property type="match status" value="1"/>
</dbReference>
<evidence type="ECO:0000256" key="5">
    <source>
        <dbReference type="SAM" id="MobiDB-lite"/>
    </source>
</evidence>
<keyword evidence="2" id="KW-0813">Transport</keyword>
<feature type="region of interest" description="Disordered" evidence="5">
    <location>
        <begin position="66"/>
        <end position="101"/>
    </location>
</feature>
<keyword evidence="4" id="KW-0653">Protein transport</keyword>
<dbReference type="GO" id="GO:0015031">
    <property type="term" value="P:protein transport"/>
    <property type="evidence" value="ECO:0007669"/>
    <property type="project" value="UniProtKB-KW"/>
</dbReference>
<feature type="region of interest" description="Disordered" evidence="5">
    <location>
        <begin position="1110"/>
        <end position="1146"/>
    </location>
</feature>
<feature type="compositionally biased region" description="Acidic residues" evidence="5">
    <location>
        <begin position="436"/>
        <end position="449"/>
    </location>
</feature>
<dbReference type="KEGG" id="ccac:CcaHIS019_0300460"/>
<proteinExistence type="predicted"/>
<dbReference type="GO" id="GO:0005737">
    <property type="term" value="C:cytoplasm"/>
    <property type="evidence" value="ECO:0007669"/>
    <property type="project" value="UniProtKB-SubCell"/>
</dbReference>
<dbReference type="GO" id="GO:0006914">
    <property type="term" value="P:autophagy"/>
    <property type="evidence" value="ECO:0007669"/>
    <property type="project" value="TreeGrafter"/>
</dbReference>
<evidence type="ECO:0000313" key="7">
    <source>
        <dbReference type="EMBL" id="BEI89976.1"/>
    </source>
</evidence>
<evidence type="ECO:0000256" key="4">
    <source>
        <dbReference type="ARBA" id="ARBA00022927"/>
    </source>
</evidence>
<evidence type="ECO:0000256" key="2">
    <source>
        <dbReference type="ARBA" id="ARBA00022448"/>
    </source>
</evidence>
<dbReference type="PANTHER" id="PTHR12894:SF27">
    <property type="entry name" value="TRANSFORMING GROWTH FACTOR-BETA RECEPTOR-ASSOCIATED PROTEIN 1"/>
    <property type="match status" value="1"/>
</dbReference>
<feature type="region of interest" description="Disordered" evidence="5">
    <location>
        <begin position="422"/>
        <end position="467"/>
    </location>
</feature>
<dbReference type="GO" id="GO:0034058">
    <property type="term" value="P:endosomal vesicle fusion"/>
    <property type="evidence" value="ECO:0007669"/>
    <property type="project" value="TreeGrafter"/>
</dbReference>
<keyword evidence="3" id="KW-0963">Cytoplasm</keyword>
<dbReference type="GO" id="GO:0016020">
    <property type="term" value="C:membrane"/>
    <property type="evidence" value="ECO:0007669"/>
    <property type="project" value="TreeGrafter"/>
</dbReference>
<accession>A0AA48L0J6</accession>
<name>A0AA48L0J6_9TREE</name>
<evidence type="ECO:0000256" key="1">
    <source>
        <dbReference type="ARBA" id="ARBA00004496"/>
    </source>
</evidence>
<sequence length="1146" mass="125225">MDDPYVLQPVLADLYDSHDLLDFSAPGTHHITSFSPAASPSPPKENSVGSLFSSVAGFAAGVGARAGIASPPQGQGSVSPGSPGAPASPRRGSGSDTEVPERTEVRCVEGFGPNLYVGGSDGVVEWWVYDGSAGPSETRGWKLQRKHKLFPCRPVSRIVLLPKVSRALVLSEGTLHPLSLPGLEPLPSNSIAAVRGVVSVALNDDELDLADKDGTTDMTVVLVKRKGLGIYHLGQRMTMVKEIPLPAPPRYHALFNTYMCAALPTESGLTYCIIDLSDASLTEVLPVSQVDPDDNWKPNPNVVVIPGESQFLVTSYTGANTMGVFLNGQGDPERGTVEWTEHPICIAIESGFIIALLRNNTVVVHNLNDLENPAQVISLDATADVFTLSYTPYGISIRDAVRDERMVPTRFTLLSGALAPATVPLESPEVPPESPEIGEPEPDETEEPEGGSGLTPPSSPKFARQPIQPVRSSSLISAASDRRPPFSSVIAETLVVSRHSIQGLVPTPAVLRLERLCAEHRVDEAIAMVDEERRRGRRGEIDIDKATHTATVRFMHQYLACHLLVETVFERAGDYFIRGKVDPRVLVRLFPAYRGKTIGTAEEVDVYEGLVSTLETMQPVEDIISSFLDRNSPRPDPSEAEELRLALYYSAKNMLIEFLRKTRGQRRKGGSRGLDSRKIDIVVDTTLAKLLAEEGTTHELLALLGGPNDVVLLELEPFLAQRKYVLSTVMKSEGRIDRVLELLKEIAEGPPDPLCDDPVGELVQTLDTVDDPELLRHYVLWMVSREPEKALSLLITKGNAIKVDDEALISDLGAVDKEAAEQYLEYVVVGKRTGSPALHERLLSHLLEQADEMVADDGIKYHLEELDAEYRLAGSSSYAEFFAEVAPPTPFKTLRLKLMLFLQNAVYDLDAASTRLEKIDVLVTERAIVLGRLNRHTDALKLLAQDLPDTVSAQTYCTLGGEIIPPKVAKAITKHEPGVAGWSALGDGRSGTVDADTQHRLIVELLRAYMGDSGGSARSASLLSAQGVHLDVDEVLDMAPGDWPLDTVTTFYRRSYRRLLQEKTTGLILKSIAAGQNLETSQRYLDAMMHVPPTTLDAPEEAEKTVMYEEKEMSEKTVESVSDESDESDESEKPREHYPAARLSRM</sequence>
<reference evidence="7" key="1">
    <citation type="journal article" date="2023" name="BMC Genomics">
        <title>Chromosome-level genome assemblies of Cutaneotrichosporon spp. (Trichosporonales, Basidiomycota) reveal imbalanced evolution between nucleotide sequences and chromosome synteny.</title>
        <authorList>
            <person name="Kobayashi Y."/>
            <person name="Kayamori A."/>
            <person name="Aoki K."/>
            <person name="Shiwa Y."/>
            <person name="Matsutani M."/>
            <person name="Fujita N."/>
            <person name="Sugita T."/>
            <person name="Iwasaki W."/>
            <person name="Tanaka N."/>
            <person name="Takashima M."/>
        </authorList>
    </citation>
    <scope>NUCLEOTIDE SEQUENCE</scope>
    <source>
        <strain evidence="7">HIS019</strain>
    </source>
</reference>
<evidence type="ECO:0000256" key="3">
    <source>
        <dbReference type="ARBA" id="ARBA00022490"/>
    </source>
</evidence>
<dbReference type="EMBL" id="AP028214">
    <property type="protein sequence ID" value="BEI89976.1"/>
    <property type="molecule type" value="Genomic_DNA"/>
</dbReference>
<dbReference type="RefSeq" id="XP_060455242.1">
    <property type="nucleotide sequence ID" value="XM_060598449.1"/>
</dbReference>
<feature type="domain" description="CNH" evidence="6">
    <location>
        <begin position="102"/>
        <end position="392"/>
    </location>
</feature>
<dbReference type="AlphaFoldDB" id="A0AA48L0J6"/>
<protein>
    <recommendedName>
        <fullName evidence="6">CNH domain-containing protein</fullName>
    </recommendedName>
</protein>
<feature type="compositionally biased region" description="Acidic residues" evidence="5">
    <location>
        <begin position="1121"/>
        <end position="1130"/>
    </location>
</feature>
<keyword evidence="8" id="KW-1185">Reference proteome</keyword>
<evidence type="ECO:0000259" key="6">
    <source>
        <dbReference type="PROSITE" id="PS50219"/>
    </source>
</evidence>
<dbReference type="GeneID" id="85493847"/>
<dbReference type="InterPro" id="IPR001180">
    <property type="entry name" value="CNH_dom"/>
</dbReference>
<gene>
    <name evidence="7" type="ORF">CcaverHIS019_0300460</name>
</gene>
<dbReference type="PANTHER" id="PTHR12894">
    <property type="entry name" value="CNH DOMAIN CONTAINING"/>
    <property type="match status" value="1"/>
</dbReference>
<dbReference type="Proteomes" id="UP001233271">
    <property type="component" value="Chromosome 3"/>
</dbReference>
<dbReference type="InterPro" id="IPR032914">
    <property type="entry name" value="Vam6/VPS39/TRAP1"/>
</dbReference>
<organism evidence="7 8">
    <name type="scientific">Cutaneotrichosporon cavernicola</name>
    <dbReference type="NCBI Taxonomy" id="279322"/>
    <lineage>
        <taxon>Eukaryota</taxon>
        <taxon>Fungi</taxon>
        <taxon>Dikarya</taxon>
        <taxon>Basidiomycota</taxon>
        <taxon>Agaricomycotina</taxon>
        <taxon>Tremellomycetes</taxon>
        <taxon>Trichosporonales</taxon>
        <taxon>Trichosporonaceae</taxon>
        <taxon>Cutaneotrichosporon</taxon>
    </lineage>
</organism>